<organism evidence="1">
    <name type="scientific">Planktothricoides sp. SpSt-374</name>
    <dbReference type="NCBI Taxonomy" id="2282167"/>
    <lineage>
        <taxon>Bacteria</taxon>
        <taxon>Bacillati</taxon>
        <taxon>Cyanobacteriota</taxon>
        <taxon>Cyanophyceae</taxon>
        <taxon>Oscillatoriophycideae</taxon>
        <taxon>Oscillatoriales</taxon>
        <taxon>Oscillatoriaceae</taxon>
        <taxon>Planktothricoides</taxon>
    </lineage>
</organism>
<proteinExistence type="predicted"/>
<reference evidence="1" key="1">
    <citation type="journal article" date="2020" name="mSystems">
        <title>Genome- and Community-Level Interaction Insights into Carbon Utilization and Element Cycling Functions of Hydrothermarchaeota in Hydrothermal Sediment.</title>
        <authorList>
            <person name="Zhou Z."/>
            <person name="Liu Y."/>
            <person name="Xu W."/>
            <person name="Pan J."/>
            <person name="Luo Z.H."/>
            <person name="Li M."/>
        </authorList>
    </citation>
    <scope>NUCLEOTIDE SEQUENCE [LARGE SCALE GENOMIC DNA]</scope>
    <source>
        <strain evidence="1">SpSt-374</strain>
    </source>
</reference>
<dbReference type="EMBL" id="DSPX01000254">
    <property type="protein sequence ID" value="HGG03700.1"/>
    <property type="molecule type" value="Genomic_DNA"/>
</dbReference>
<sequence>MRFSKNWRVILQLVLVALLVVVGTIGTLIKTAQGKRDLIEFIDSIKSVEQVKQQLRETFKFSDGCGVGSCINGTNTRICETVAALDVQVNGKIIGGMSSLGSDVKIPISNSDLELMKLIFSQCKPTNYQYWNWPMMLHV</sequence>
<evidence type="ECO:0000313" key="1">
    <source>
        <dbReference type="EMBL" id="HGG03700.1"/>
    </source>
</evidence>
<protein>
    <submittedName>
        <fullName evidence="1">Uncharacterized protein</fullName>
    </submittedName>
</protein>
<comment type="caution">
    <text evidence="1">The sequence shown here is derived from an EMBL/GenBank/DDBJ whole genome shotgun (WGS) entry which is preliminary data.</text>
</comment>
<name>A0A7C3ZKQ7_9CYAN</name>
<gene>
    <name evidence="1" type="ORF">ENR15_24460</name>
</gene>
<accession>A0A7C3ZKQ7</accession>
<dbReference type="AlphaFoldDB" id="A0A7C3ZKQ7"/>